<gene>
    <name evidence="1" type="ORF">C0039_20085</name>
</gene>
<keyword evidence="2" id="KW-1185">Reference proteome</keyword>
<protein>
    <recommendedName>
        <fullName evidence="3">VOC domain-containing protein</fullName>
    </recommendedName>
</protein>
<comment type="caution">
    <text evidence="1">The sequence shown here is derived from an EMBL/GenBank/DDBJ whole genome shotgun (WGS) entry which is preliminary data.</text>
</comment>
<reference evidence="1 2" key="1">
    <citation type="submission" date="2018-01" db="EMBL/GenBank/DDBJ databases">
        <title>The draft genome sequence of Halioglobus lutimaris HF004.</title>
        <authorList>
            <person name="Du Z.-J."/>
            <person name="Shi M.-J."/>
        </authorList>
    </citation>
    <scope>NUCLEOTIDE SEQUENCE [LARGE SCALE GENOMIC DNA]</scope>
    <source>
        <strain evidence="1 2">HF004</strain>
    </source>
</reference>
<evidence type="ECO:0000313" key="1">
    <source>
        <dbReference type="EMBL" id="PLW66753.1"/>
    </source>
</evidence>
<dbReference type="Pfam" id="PF13669">
    <property type="entry name" value="Glyoxalase_4"/>
    <property type="match status" value="1"/>
</dbReference>
<proteinExistence type="predicted"/>
<dbReference type="Gene3D" id="3.10.180.10">
    <property type="entry name" value="2,3-Dihydroxybiphenyl 1,2-Dioxygenase, domain 1"/>
    <property type="match status" value="1"/>
</dbReference>
<dbReference type="AlphaFoldDB" id="A0A2N5WWZ9"/>
<organism evidence="1 2">
    <name type="scientific">Pseudohalioglobus lutimaris</name>
    <dbReference type="NCBI Taxonomy" id="1737061"/>
    <lineage>
        <taxon>Bacteria</taxon>
        <taxon>Pseudomonadati</taxon>
        <taxon>Pseudomonadota</taxon>
        <taxon>Gammaproteobacteria</taxon>
        <taxon>Cellvibrionales</taxon>
        <taxon>Halieaceae</taxon>
        <taxon>Pseudohalioglobus</taxon>
    </lineage>
</organism>
<name>A0A2N5WWZ9_9GAMM</name>
<dbReference type="InterPro" id="IPR029068">
    <property type="entry name" value="Glyas_Bleomycin-R_OHBP_Dase"/>
</dbReference>
<sequence>MGVVMELRGINRVVIAVHDIEKSKELYSELLGATFNNANWTGEPFGIEVAISWDAGIELCAPMPGRETSSAVSPFLEANGEGVMSVFIGVSDASAAKERAALAGIEAVHSLDYTQEEIDKHLDGMFRKYEEHNLNSAGKCGFAITLAQIDPK</sequence>
<dbReference type="OrthoDB" id="9180364at2"/>
<dbReference type="Proteomes" id="UP000235005">
    <property type="component" value="Unassembled WGS sequence"/>
</dbReference>
<evidence type="ECO:0000313" key="2">
    <source>
        <dbReference type="Proteomes" id="UP000235005"/>
    </source>
</evidence>
<dbReference type="EMBL" id="PKUS01000049">
    <property type="protein sequence ID" value="PLW66753.1"/>
    <property type="molecule type" value="Genomic_DNA"/>
</dbReference>
<accession>A0A2N5WWZ9</accession>
<evidence type="ECO:0008006" key="3">
    <source>
        <dbReference type="Google" id="ProtNLM"/>
    </source>
</evidence>
<dbReference type="SUPFAM" id="SSF54593">
    <property type="entry name" value="Glyoxalase/Bleomycin resistance protein/Dihydroxybiphenyl dioxygenase"/>
    <property type="match status" value="1"/>
</dbReference>